<dbReference type="Gene3D" id="1.10.287.130">
    <property type="match status" value="1"/>
</dbReference>
<evidence type="ECO:0000256" key="2">
    <source>
        <dbReference type="ARBA" id="ARBA00012438"/>
    </source>
</evidence>
<dbReference type="SMART" id="SM00387">
    <property type="entry name" value="HATPase_c"/>
    <property type="match status" value="1"/>
</dbReference>
<comment type="catalytic activity">
    <reaction evidence="1">
        <text>ATP + protein L-histidine = ADP + protein N-phospho-L-histidine.</text>
        <dbReference type="EC" id="2.7.13.3"/>
    </reaction>
</comment>
<organism evidence="10 11">
    <name type="scientific">Deinococcus malanensis</name>
    <dbReference type="NCBI Taxonomy" id="1706855"/>
    <lineage>
        <taxon>Bacteria</taxon>
        <taxon>Thermotogati</taxon>
        <taxon>Deinococcota</taxon>
        <taxon>Deinococci</taxon>
        <taxon>Deinococcales</taxon>
        <taxon>Deinococcaceae</taxon>
        <taxon>Deinococcus</taxon>
    </lineage>
</organism>
<feature type="coiled-coil region" evidence="7">
    <location>
        <begin position="42"/>
        <end position="76"/>
    </location>
</feature>
<evidence type="ECO:0000256" key="5">
    <source>
        <dbReference type="ARBA" id="ARBA00022777"/>
    </source>
</evidence>
<dbReference type="Gene3D" id="3.30.450.20">
    <property type="entry name" value="PAS domain"/>
    <property type="match status" value="1"/>
</dbReference>
<feature type="compositionally biased region" description="Polar residues" evidence="8">
    <location>
        <begin position="1"/>
        <end position="13"/>
    </location>
</feature>
<dbReference type="InterPro" id="IPR035965">
    <property type="entry name" value="PAS-like_dom_sf"/>
</dbReference>
<evidence type="ECO:0000256" key="6">
    <source>
        <dbReference type="ARBA" id="ARBA00023136"/>
    </source>
</evidence>
<dbReference type="PANTHER" id="PTHR42878">
    <property type="entry name" value="TWO-COMPONENT HISTIDINE KINASE"/>
    <property type="match status" value="1"/>
</dbReference>
<keyword evidence="4" id="KW-0808">Transferase</keyword>
<dbReference type="PANTHER" id="PTHR42878:SF15">
    <property type="entry name" value="BACTERIOPHYTOCHROME"/>
    <property type="match status" value="1"/>
</dbReference>
<sequence length="439" mass="50319">MSEKAPSNSTASRSKAREQAEQKLRDSPRTVQTAVQDPALLLHELQVHQVELEHQNEELRRALQETEEAHRRYLELFDFAPIGYLTVDRMGLVQEANQAISGMLSVQPSRLTGRQFGTHLASEYRGHFTALLKRIFESLDKRVTEVMLTRSDGTTFWAQLEGAAISENGQPGDWCRIAVVDIDVQKQVQQEVMHLNQTLEQRVEARSARVRELSEELERFTYDVAVDLQGPLRHIETFVDKLKKHGQHDEESRRYIEHIQSSGNRMTVLTAALLSFSRASRMRMRSVPLSLDQVFKDVQRKMRPQLKEREVRLTCDPLPMVHGDSGAMQLVLRELLDNALKFTRDQPEPRIHVFAQDLPREHVMAVRDNGAGFNMRYRDRLFNVFQRLHNERDFDGAGVGLATVRRVVSRQGGRVWAEGHVGEGATFYVALPKQPSELD</sequence>
<dbReference type="SUPFAM" id="SSF47384">
    <property type="entry name" value="Homodimeric domain of signal transducing histidine kinase"/>
    <property type="match status" value="1"/>
</dbReference>
<dbReference type="InterPro" id="IPR003661">
    <property type="entry name" value="HisK_dim/P_dom"/>
</dbReference>
<keyword evidence="6" id="KW-0472">Membrane</keyword>
<dbReference type="Gene3D" id="3.30.565.10">
    <property type="entry name" value="Histidine kinase-like ATPase, C-terminal domain"/>
    <property type="match status" value="1"/>
</dbReference>
<evidence type="ECO:0000256" key="4">
    <source>
        <dbReference type="ARBA" id="ARBA00022679"/>
    </source>
</evidence>
<dbReference type="InterPro" id="IPR003594">
    <property type="entry name" value="HATPase_dom"/>
</dbReference>
<reference evidence="11" key="1">
    <citation type="journal article" date="2019" name="Int. J. Syst. Evol. Microbiol.">
        <title>The Global Catalogue of Microorganisms (GCM) 10K type strain sequencing project: providing services to taxonomists for standard genome sequencing and annotation.</title>
        <authorList>
            <consortium name="The Broad Institute Genomics Platform"/>
            <consortium name="The Broad Institute Genome Sequencing Center for Infectious Disease"/>
            <person name="Wu L."/>
            <person name="Ma J."/>
        </authorList>
    </citation>
    <scope>NUCLEOTIDE SEQUENCE [LARGE SCALE GENOMIC DNA]</scope>
    <source>
        <strain evidence="11">JCM 30331</strain>
    </source>
</reference>
<evidence type="ECO:0000256" key="3">
    <source>
        <dbReference type="ARBA" id="ARBA00022553"/>
    </source>
</evidence>
<dbReference type="NCBIfam" id="TIGR00229">
    <property type="entry name" value="sensory_box"/>
    <property type="match status" value="1"/>
</dbReference>
<dbReference type="InterPro" id="IPR004358">
    <property type="entry name" value="Sig_transdc_His_kin-like_C"/>
</dbReference>
<dbReference type="InterPro" id="IPR000014">
    <property type="entry name" value="PAS"/>
</dbReference>
<evidence type="ECO:0000256" key="1">
    <source>
        <dbReference type="ARBA" id="ARBA00000085"/>
    </source>
</evidence>
<accession>A0ABQ2EWT5</accession>
<dbReference type="Proteomes" id="UP000647587">
    <property type="component" value="Unassembled WGS sequence"/>
</dbReference>
<dbReference type="Pfam" id="PF02518">
    <property type="entry name" value="HATPase_c"/>
    <property type="match status" value="1"/>
</dbReference>
<dbReference type="InterPro" id="IPR036890">
    <property type="entry name" value="HATPase_C_sf"/>
</dbReference>
<feature type="domain" description="Histidine kinase" evidence="9">
    <location>
        <begin position="223"/>
        <end position="435"/>
    </location>
</feature>
<evidence type="ECO:0000256" key="7">
    <source>
        <dbReference type="SAM" id="Coils"/>
    </source>
</evidence>
<evidence type="ECO:0000313" key="10">
    <source>
        <dbReference type="EMBL" id="GGK28720.1"/>
    </source>
</evidence>
<dbReference type="InterPro" id="IPR036097">
    <property type="entry name" value="HisK_dim/P_sf"/>
</dbReference>
<evidence type="ECO:0000313" key="11">
    <source>
        <dbReference type="Proteomes" id="UP000647587"/>
    </source>
</evidence>
<dbReference type="RefSeq" id="WP_189008532.1">
    <property type="nucleotide sequence ID" value="NZ_BMPP01000009.1"/>
</dbReference>
<keyword evidence="7" id="KW-0175">Coiled coil</keyword>
<dbReference type="EC" id="2.7.13.3" evidence="2"/>
<feature type="region of interest" description="Disordered" evidence="8">
    <location>
        <begin position="1"/>
        <end position="31"/>
    </location>
</feature>
<dbReference type="InterPro" id="IPR050351">
    <property type="entry name" value="BphY/WalK/GraS-like"/>
</dbReference>
<gene>
    <name evidence="10" type="ORF">GCM10008955_23060</name>
</gene>
<dbReference type="SUPFAM" id="SSF55874">
    <property type="entry name" value="ATPase domain of HSP90 chaperone/DNA topoisomerase II/histidine kinase"/>
    <property type="match status" value="1"/>
</dbReference>
<protein>
    <recommendedName>
        <fullName evidence="2">histidine kinase</fullName>
        <ecNumber evidence="2">2.7.13.3</ecNumber>
    </recommendedName>
</protein>
<name>A0ABQ2EWT5_9DEIO</name>
<keyword evidence="11" id="KW-1185">Reference proteome</keyword>
<dbReference type="InterPro" id="IPR005467">
    <property type="entry name" value="His_kinase_dom"/>
</dbReference>
<dbReference type="CDD" id="cd00130">
    <property type="entry name" value="PAS"/>
    <property type="match status" value="1"/>
</dbReference>
<comment type="caution">
    <text evidence="10">The sequence shown here is derived from an EMBL/GenBank/DDBJ whole genome shotgun (WGS) entry which is preliminary data.</text>
</comment>
<evidence type="ECO:0000256" key="8">
    <source>
        <dbReference type="SAM" id="MobiDB-lite"/>
    </source>
</evidence>
<dbReference type="PROSITE" id="PS50109">
    <property type="entry name" value="HIS_KIN"/>
    <property type="match status" value="1"/>
</dbReference>
<keyword evidence="3" id="KW-0597">Phosphoprotein</keyword>
<dbReference type="EMBL" id="BMPP01000009">
    <property type="protein sequence ID" value="GGK28720.1"/>
    <property type="molecule type" value="Genomic_DNA"/>
</dbReference>
<evidence type="ECO:0000259" key="9">
    <source>
        <dbReference type="PROSITE" id="PS50109"/>
    </source>
</evidence>
<dbReference type="PRINTS" id="PR00344">
    <property type="entry name" value="BCTRLSENSOR"/>
</dbReference>
<proteinExistence type="predicted"/>
<dbReference type="CDD" id="cd00082">
    <property type="entry name" value="HisKA"/>
    <property type="match status" value="1"/>
</dbReference>
<feature type="compositionally biased region" description="Basic and acidic residues" evidence="8">
    <location>
        <begin position="15"/>
        <end position="28"/>
    </location>
</feature>
<keyword evidence="5" id="KW-0418">Kinase</keyword>
<dbReference type="Pfam" id="PF13426">
    <property type="entry name" value="PAS_9"/>
    <property type="match status" value="1"/>
</dbReference>
<dbReference type="SUPFAM" id="SSF55785">
    <property type="entry name" value="PYP-like sensor domain (PAS domain)"/>
    <property type="match status" value="1"/>
</dbReference>